<dbReference type="Proteomes" id="UP000828048">
    <property type="component" value="Chromosome 8"/>
</dbReference>
<dbReference type="EMBL" id="CM037158">
    <property type="protein sequence ID" value="KAH7850845.1"/>
    <property type="molecule type" value="Genomic_DNA"/>
</dbReference>
<evidence type="ECO:0000313" key="2">
    <source>
        <dbReference type="Proteomes" id="UP000828048"/>
    </source>
</evidence>
<gene>
    <name evidence="1" type="ORF">Vadar_003654</name>
</gene>
<evidence type="ECO:0000313" key="1">
    <source>
        <dbReference type="EMBL" id="KAH7850845.1"/>
    </source>
</evidence>
<accession>A0ACB7YBB2</accession>
<proteinExistence type="predicted"/>
<keyword evidence="2" id="KW-1185">Reference proteome</keyword>
<reference evidence="1 2" key="1">
    <citation type="journal article" date="2021" name="Hortic Res">
        <title>High-quality reference genome and annotation aids understanding of berry development for evergreen blueberry (Vaccinium darrowii).</title>
        <authorList>
            <person name="Yu J."/>
            <person name="Hulse-Kemp A.M."/>
            <person name="Babiker E."/>
            <person name="Staton M."/>
        </authorList>
    </citation>
    <scope>NUCLEOTIDE SEQUENCE [LARGE SCALE GENOMIC DNA]</scope>
    <source>
        <strain evidence="2">cv. NJ 8807/NJ 8810</strain>
        <tissue evidence="1">Young leaf</tissue>
    </source>
</reference>
<sequence>MIHFFLEKLRLVVLPTSGRFWRSMQLNPWLPRDNNFTPLEVADFARDFKVSHFIDSNNNNWKEDLLREAFSSDDADLILSIPISRYEKKDRAVWHFTGHGIYSVKSGYETALTLRRNGQLGMRSTGEGIVDGAPINSSPIDRLNHFLYISAPNAPNYLFLALWLSDSGNPHVDETNHLGIFGHFICYEIQSDGNFIRSLMNKEIQLLHSY</sequence>
<comment type="caution">
    <text evidence="1">The sequence shown here is derived from an EMBL/GenBank/DDBJ whole genome shotgun (WGS) entry which is preliminary data.</text>
</comment>
<organism evidence="1 2">
    <name type="scientific">Vaccinium darrowii</name>
    <dbReference type="NCBI Taxonomy" id="229202"/>
    <lineage>
        <taxon>Eukaryota</taxon>
        <taxon>Viridiplantae</taxon>
        <taxon>Streptophyta</taxon>
        <taxon>Embryophyta</taxon>
        <taxon>Tracheophyta</taxon>
        <taxon>Spermatophyta</taxon>
        <taxon>Magnoliopsida</taxon>
        <taxon>eudicotyledons</taxon>
        <taxon>Gunneridae</taxon>
        <taxon>Pentapetalae</taxon>
        <taxon>asterids</taxon>
        <taxon>Ericales</taxon>
        <taxon>Ericaceae</taxon>
        <taxon>Vaccinioideae</taxon>
        <taxon>Vaccinieae</taxon>
        <taxon>Vaccinium</taxon>
    </lineage>
</organism>
<protein>
    <submittedName>
        <fullName evidence="1">Uncharacterized protein</fullName>
    </submittedName>
</protein>
<name>A0ACB7YBB2_9ERIC</name>